<dbReference type="PANTHER" id="PTHR12758:SF19">
    <property type="entry name" value="APOPTOSIS INHIBITOR 5"/>
    <property type="match status" value="1"/>
</dbReference>
<dbReference type="OrthoDB" id="19224at2759"/>
<dbReference type="InterPro" id="IPR008383">
    <property type="entry name" value="API5"/>
</dbReference>
<comment type="similarity">
    <text evidence="1">Belongs to the API5 family.</text>
</comment>
<evidence type="ECO:0000256" key="1">
    <source>
        <dbReference type="ARBA" id="ARBA00009515"/>
    </source>
</evidence>
<dbReference type="GO" id="GO:0006915">
    <property type="term" value="P:apoptotic process"/>
    <property type="evidence" value="ECO:0007669"/>
    <property type="project" value="UniProtKB-KW"/>
</dbReference>
<dbReference type="AlphaFoldDB" id="A0A9P5JZU4"/>
<evidence type="ECO:0000313" key="4">
    <source>
        <dbReference type="EMBL" id="KAF8472974.1"/>
    </source>
</evidence>
<dbReference type="Pfam" id="PF05918">
    <property type="entry name" value="API5"/>
    <property type="match status" value="1"/>
</dbReference>
<sequence>MPAHPSLAAQEREAIDLFGRADRRGPPTNSVRRDALVLAIHLSRSPHVSLKRLAAVNIVKFFRAFPDLEEEAINAIYDLCEDQDQNIRIQGYRAIVQVSKEQPASVERNVDVLVQLLQSDEPREVAVVKTALIQHLEMNSKVSLGVLCDQIIPPDEPIEDEDKLIRERLRRLVIAFLAEEAREPLVSRLKSQGDSGAEQELALVDTLLKAVSKFGGTDAAKIAKDVLFLLPSFNNGRVPSRHSDELLRTLLAQASASLKEDLAPRRNPASLEQTRVYLELSDLLCRGKGASDPVQLLRFYCTSSLMGKMTLGRLSENARLFFIVYLAQALSACSHLPSPESGELASMRRQVVDALTIILPFFIQVAPSDAQAWRSCETLLQTCQQRKEQQTKWNVPAPLHSVLVEIANLANDKQTPESKRVGDLSRLLTRPPSLPAKPPPQVMQLQVPILNIIPADPTFGNRGTGEEESVVPREQQGGRKLSIRGQHDRQRRKRKDSSPARSGGSGASTPVSAAEDGPQSSTMKRLKTATDEETPSLLLRMGHPRRLSPATGSRHTSRSRRSSQELQSQRSDSPQHHGPSSAGLPELSLGISIKGAARSHSHSLLDRIQGNGT</sequence>
<gene>
    <name evidence="4" type="ORF">DFH94DRAFT_764999</name>
</gene>
<dbReference type="InterPro" id="IPR011989">
    <property type="entry name" value="ARM-like"/>
</dbReference>
<dbReference type="EMBL" id="WHVB01000019">
    <property type="protein sequence ID" value="KAF8472974.1"/>
    <property type="molecule type" value="Genomic_DNA"/>
</dbReference>
<protein>
    <submittedName>
        <fullName evidence="4">Apoptosis inhibitory protein 5-domain-containing protein</fullName>
    </submittedName>
</protein>
<evidence type="ECO:0000256" key="3">
    <source>
        <dbReference type="SAM" id="MobiDB-lite"/>
    </source>
</evidence>
<organism evidence="4 5">
    <name type="scientific">Russula ochroleuca</name>
    <dbReference type="NCBI Taxonomy" id="152965"/>
    <lineage>
        <taxon>Eukaryota</taxon>
        <taxon>Fungi</taxon>
        <taxon>Dikarya</taxon>
        <taxon>Basidiomycota</taxon>
        <taxon>Agaricomycotina</taxon>
        <taxon>Agaricomycetes</taxon>
        <taxon>Russulales</taxon>
        <taxon>Russulaceae</taxon>
        <taxon>Russula</taxon>
    </lineage>
</organism>
<proteinExistence type="inferred from homology"/>
<accession>A0A9P5JZU4</accession>
<reference evidence="4" key="2">
    <citation type="journal article" date="2020" name="Nat. Commun.">
        <title>Large-scale genome sequencing of mycorrhizal fungi provides insights into the early evolution of symbiotic traits.</title>
        <authorList>
            <person name="Miyauchi S."/>
            <person name="Kiss E."/>
            <person name="Kuo A."/>
            <person name="Drula E."/>
            <person name="Kohler A."/>
            <person name="Sanchez-Garcia M."/>
            <person name="Morin E."/>
            <person name="Andreopoulos B."/>
            <person name="Barry K.W."/>
            <person name="Bonito G."/>
            <person name="Buee M."/>
            <person name="Carver A."/>
            <person name="Chen C."/>
            <person name="Cichocki N."/>
            <person name="Clum A."/>
            <person name="Culley D."/>
            <person name="Crous P.W."/>
            <person name="Fauchery L."/>
            <person name="Girlanda M."/>
            <person name="Hayes R.D."/>
            <person name="Keri Z."/>
            <person name="LaButti K."/>
            <person name="Lipzen A."/>
            <person name="Lombard V."/>
            <person name="Magnuson J."/>
            <person name="Maillard F."/>
            <person name="Murat C."/>
            <person name="Nolan M."/>
            <person name="Ohm R.A."/>
            <person name="Pangilinan J."/>
            <person name="Pereira M.F."/>
            <person name="Perotto S."/>
            <person name="Peter M."/>
            <person name="Pfister S."/>
            <person name="Riley R."/>
            <person name="Sitrit Y."/>
            <person name="Stielow J.B."/>
            <person name="Szollosi G."/>
            <person name="Zifcakova L."/>
            <person name="Stursova M."/>
            <person name="Spatafora J.W."/>
            <person name="Tedersoo L."/>
            <person name="Vaario L.M."/>
            <person name="Yamada A."/>
            <person name="Yan M."/>
            <person name="Wang P."/>
            <person name="Xu J."/>
            <person name="Bruns T."/>
            <person name="Baldrian P."/>
            <person name="Vilgalys R."/>
            <person name="Dunand C."/>
            <person name="Henrissat B."/>
            <person name="Grigoriev I.V."/>
            <person name="Hibbett D."/>
            <person name="Nagy L.G."/>
            <person name="Martin F.M."/>
        </authorList>
    </citation>
    <scope>NUCLEOTIDE SEQUENCE</scope>
    <source>
        <strain evidence="4">Prilba</strain>
    </source>
</reference>
<feature type="compositionally biased region" description="Basic and acidic residues" evidence="3">
    <location>
        <begin position="414"/>
        <end position="423"/>
    </location>
</feature>
<evidence type="ECO:0000256" key="2">
    <source>
        <dbReference type="ARBA" id="ARBA00022703"/>
    </source>
</evidence>
<dbReference type="PANTHER" id="PTHR12758">
    <property type="entry name" value="APOPTOSIS INHIBITOR 5-RELATED"/>
    <property type="match status" value="1"/>
</dbReference>
<comment type="caution">
    <text evidence="4">The sequence shown here is derived from an EMBL/GenBank/DDBJ whole genome shotgun (WGS) entry which is preliminary data.</text>
</comment>
<dbReference type="InterPro" id="IPR016024">
    <property type="entry name" value="ARM-type_fold"/>
</dbReference>
<dbReference type="GO" id="GO:0003723">
    <property type="term" value="F:RNA binding"/>
    <property type="evidence" value="ECO:0007669"/>
    <property type="project" value="TreeGrafter"/>
</dbReference>
<dbReference type="Gene3D" id="1.25.10.10">
    <property type="entry name" value="Leucine-rich Repeat Variant"/>
    <property type="match status" value="1"/>
</dbReference>
<keyword evidence="5" id="KW-1185">Reference proteome</keyword>
<name>A0A9P5JZU4_9AGAM</name>
<evidence type="ECO:0000313" key="5">
    <source>
        <dbReference type="Proteomes" id="UP000759537"/>
    </source>
</evidence>
<reference evidence="4" key="1">
    <citation type="submission" date="2019-10" db="EMBL/GenBank/DDBJ databases">
        <authorList>
            <consortium name="DOE Joint Genome Institute"/>
            <person name="Kuo A."/>
            <person name="Miyauchi S."/>
            <person name="Kiss E."/>
            <person name="Drula E."/>
            <person name="Kohler A."/>
            <person name="Sanchez-Garcia M."/>
            <person name="Andreopoulos B."/>
            <person name="Barry K.W."/>
            <person name="Bonito G."/>
            <person name="Buee M."/>
            <person name="Carver A."/>
            <person name="Chen C."/>
            <person name="Cichocki N."/>
            <person name="Clum A."/>
            <person name="Culley D."/>
            <person name="Crous P.W."/>
            <person name="Fauchery L."/>
            <person name="Girlanda M."/>
            <person name="Hayes R."/>
            <person name="Keri Z."/>
            <person name="LaButti K."/>
            <person name="Lipzen A."/>
            <person name="Lombard V."/>
            <person name="Magnuson J."/>
            <person name="Maillard F."/>
            <person name="Morin E."/>
            <person name="Murat C."/>
            <person name="Nolan M."/>
            <person name="Ohm R."/>
            <person name="Pangilinan J."/>
            <person name="Pereira M."/>
            <person name="Perotto S."/>
            <person name="Peter M."/>
            <person name="Riley R."/>
            <person name="Sitrit Y."/>
            <person name="Stielow B."/>
            <person name="Szollosi G."/>
            <person name="Zifcakova L."/>
            <person name="Stursova M."/>
            <person name="Spatafora J.W."/>
            <person name="Tedersoo L."/>
            <person name="Vaario L.-M."/>
            <person name="Yamada A."/>
            <person name="Yan M."/>
            <person name="Wang P."/>
            <person name="Xu J."/>
            <person name="Bruns T."/>
            <person name="Baldrian P."/>
            <person name="Vilgalys R."/>
            <person name="Henrissat B."/>
            <person name="Grigoriev I.V."/>
            <person name="Hibbett D."/>
            <person name="Nagy L.G."/>
            <person name="Martin F.M."/>
        </authorList>
    </citation>
    <scope>NUCLEOTIDE SEQUENCE</scope>
    <source>
        <strain evidence="4">Prilba</strain>
    </source>
</reference>
<keyword evidence="2" id="KW-0053">Apoptosis</keyword>
<dbReference type="Proteomes" id="UP000759537">
    <property type="component" value="Unassembled WGS sequence"/>
</dbReference>
<feature type="region of interest" description="Disordered" evidence="3">
    <location>
        <begin position="414"/>
        <end position="440"/>
    </location>
</feature>
<dbReference type="SUPFAM" id="SSF48371">
    <property type="entry name" value="ARM repeat"/>
    <property type="match status" value="1"/>
</dbReference>
<feature type="region of interest" description="Disordered" evidence="3">
    <location>
        <begin position="456"/>
        <end position="613"/>
    </location>
</feature>
<dbReference type="GO" id="GO:0005634">
    <property type="term" value="C:nucleus"/>
    <property type="evidence" value="ECO:0007669"/>
    <property type="project" value="TreeGrafter"/>
</dbReference>